<dbReference type="InterPro" id="IPR050177">
    <property type="entry name" value="Lipid_A_modif_metabolic_enz"/>
</dbReference>
<evidence type="ECO:0000259" key="1">
    <source>
        <dbReference type="Pfam" id="PF01370"/>
    </source>
</evidence>
<dbReference type="AlphaFoldDB" id="C9RN16"/>
<dbReference type="OrthoDB" id="9808602at2"/>
<dbReference type="EMBL" id="CP001792">
    <property type="protein sequence ID" value="ACX76268.1"/>
    <property type="molecule type" value="Genomic_DNA"/>
</dbReference>
<dbReference type="KEGG" id="fsu:Fisuc_2685"/>
<reference evidence="3" key="3">
    <citation type="submission" date="2010-08" db="EMBL/GenBank/DDBJ databases">
        <authorList>
            <person name="Durkin A.S."/>
            <person name="Nelson K.E."/>
            <person name="Morrison M."/>
            <person name="Forsberg C.W."/>
            <person name="Wilson D.B."/>
            <person name="Russell J.B."/>
            <person name="Cann I.K.O."/>
            <person name="Mackie R.I."/>
            <person name="White B.A."/>
        </authorList>
    </citation>
    <scope>NUCLEOTIDE SEQUENCE</scope>
    <source>
        <strain evidence="3">S85</strain>
    </source>
</reference>
<dbReference type="InterPro" id="IPR036291">
    <property type="entry name" value="NAD(P)-bd_dom_sf"/>
</dbReference>
<dbReference type="STRING" id="59374.FSU_3253"/>
<reference evidence="2 5" key="1">
    <citation type="submission" date="2009-10" db="EMBL/GenBank/DDBJ databases">
        <title>Complete sequence of Fibrobacter succinogenes subsp. succinogenes S85.</title>
        <authorList>
            <consortium name="US DOE Joint Genome Institute"/>
            <person name="Lucas S."/>
            <person name="Copeland A."/>
            <person name="Lapidus A."/>
            <person name="Glavina del Rio T."/>
            <person name="Tice H."/>
            <person name="Bruce D."/>
            <person name="Goodwin L."/>
            <person name="Pitluck S."/>
            <person name="Chertkov O."/>
            <person name="Detter J.C."/>
            <person name="Han C."/>
            <person name="Tapia R."/>
            <person name="Larimer F."/>
            <person name="Land M."/>
            <person name="Hauser L."/>
            <person name="Kyrpides N."/>
            <person name="Mikhailova N."/>
            <person name="Weimer P.J."/>
            <person name="Stevenson D.M."/>
            <person name="Boyum J."/>
            <person name="Brumm P.I."/>
            <person name="Mead D."/>
        </authorList>
    </citation>
    <scope>NUCLEOTIDE SEQUENCE [LARGE SCALE GENOMIC DNA]</scope>
    <source>
        <strain evidence="5">ATCC 19169 / S85</strain>
        <strain evidence="2">S85</strain>
    </source>
</reference>
<feature type="domain" description="NAD-dependent epimerase/dehydratase" evidence="1">
    <location>
        <begin position="4"/>
        <end position="211"/>
    </location>
</feature>
<proteinExistence type="predicted"/>
<dbReference type="PANTHER" id="PTHR43245">
    <property type="entry name" value="BIFUNCTIONAL POLYMYXIN RESISTANCE PROTEIN ARNA"/>
    <property type="match status" value="1"/>
</dbReference>
<evidence type="ECO:0000313" key="5">
    <source>
        <dbReference type="Proteomes" id="UP000001497"/>
    </source>
</evidence>
<gene>
    <name evidence="2" type="ordered locus">Fisuc_2685</name>
    <name evidence="3" type="ordered locus">FSU_3253</name>
</gene>
<dbReference type="Proteomes" id="UP000000517">
    <property type="component" value="Chromosome"/>
</dbReference>
<organism evidence="3 4">
    <name type="scientific">Fibrobacter succinogenes (strain ATCC 19169 / S85)</name>
    <dbReference type="NCBI Taxonomy" id="59374"/>
    <lineage>
        <taxon>Bacteria</taxon>
        <taxon>Pseudomonadati</taxon>
        <taxon>Fibrobacterota</taxon>
        <taxon>Fibrobacteria</taxon>
        <taxon>Fibrobacterales</taxon>
        <taxon>Fibrobacteraceae</taxon>
        <taxon>Fibrobacter</taxon>
    </lineage>
</organism>
<dbReference type="PATRIC" id="fig|59374.8.peg.3112"/>
<accession>C9RN16</accession>
<dbReference type="KEGG" id="fsc:FSU_3253"/>
<dbReference type="HOGENOM" id="CLU_007383_6_7_0"/>
<dbReference type="eggNOG" id="COG0451">
    <property type="taxonomic scope" value="Bacteria"/>
</dbReference>
<dbReference type="InterPro" id="IPR001509">
    <property type="entry name" value="Epimerase_deHydtase"/>
</dbReference>
<evidence type="ECO:0000313" key="4">
    <source>
        <dbReference type="Proteomes" id="UP000000517"/>
    </source>
</evidence>
<evidence type="ECO:0000313" key="3">
    <source>
        <dbReference type="EMBL" id="ADL24802.1"/>
    </source>
</evidence>
<dbReference type="Pfam" id="PF01370">
    <property type="entry name" value="Epimerase"/>
    <property type="match status" value="1"/>
</dbReference>
<dbReference type="PANTHER" id="PTHR43245:SF58">
    <property type="entry name" value="BLL5923 PROTEIN"/>
    <property type="match status" value="1"/>
</dbReference>
<protein>
    <submittedName>
        <fullName evidence="2">NAD-dependent epimerase/dehydratase</fullName>
    </submittedName>
    <submittedName>
        <fullName evidence="3">Putative UDP-glucose 4-epimerase</fullName>
    </submittedName>
</protein>
<sequence length="292" mass="32486">MIHILITGANSYIGTSFANYLTQPEFSGKYQVDTLDMIGDAWRSFDFSKYDSVYHVAGIAHSDNGKISEERAKLYYAVNTDLTVKCAKKAKDAGVKQFIFMSSAIVYGDSAPIGKPKFITCDTPVNPANCYGDSKVLAENGIRPLDCDTFKVVILRPPMIFGKGSKGNYPLLSKLARKLPAFPKVENKRSMLYIGNLVEFVRLMIENGEHGTFWPQNPQYSNTSEVISLIAKAHNKCCVLIPGFGWALKLMSHATGLVNKAFGNLAYDQAMSVYKEPYQKFSLQEAIEKTER</sequence>
<dbReference type="Proteomes" id="UP000001497">
    <property type="component" value="Chromosome"/>
</dbReference>
<dbReference type="SUPFAM" id="SSF51735">
    <property type="entry name" value="NAD(P)-binding Rossmann-fold domains"/>
    <property type="match status" value="1"/>
</dbReference>
<dbReference type="Gene3D" id="3.40.50.720">
    <property type="entry name" value="NAD(P)-binding Rossmann-like Domain"/>
    <property type="match status" value="1"/>
</dbReference>
<keyword evidence="5" id="KW-1185">Reference proteome</keyword>
<dbReference type="EMBL" id="CP002158">
    <property type="protein sequence ID" value="ADL24802.1"/>
    <property type="molecule type" value="Genomic_DNA"/>
</dbReference>
<dbReference type="RefSeq" id="WP_014547281.1">
    <property type="nucleotide sequence ID" value="NC_013410.1"/>
</dbReference>
<reference evidence="4" key="2">
    <citation type="submission" date="2010-08" db="EMBL/GenBank/DDBJ databases">
        <title>Complete sequence of Fibrobacter succinogenes subsp. succinogenes S85.</title>
        <authorList>
            <person name="Durkin A.S."/>
            <person name="Nelson K.E."/>
            <person name="Morrison M."/>
            <person name="Forsberg C.W."/>
            <person name="Wilson D.B."/>
            <person name="Russell J.B."/>
            <person name="Cann I.K.O."/>
            <person name="Mackie R.I."/>
            <person name="White B.A."/>
        </authorList>
    </citation>
    <scope>NUCLEOTIDE SEQUENCE [LARGE SCALE GENOMIC DNA]</scope>
    <source>
        <strain evidence="4">ATCC 19169 / S85</strain>
    </source>
</reference>
<evidence type="ECO:0000313" key="2">
    <source>
        <dbReference type="EMBL" id="ACX76268.1"/>
    </source>
</evidence>
<name>C9RN16_FIBSS</name>